<dbReference type="SUPFAM" id="SSF53335">
    <property type="entry name" value="S-adenosyl-L-methionine-dependent methyltransferases"/>
    <property type="match status" value="1"/>
</dbReference>
<dbReference type="GO" id="GO:0004808">
    <property type="term" value="F:tRNA (5-methylaminomethyl-2-thiouridylate)(34)-methyltransferase activity"/>
    <property type="evidence" value="ECO:0007669"/>
    <property type="project" value="InterPro"/>
</dbReference>
<keyword evidence="3" id="KW-0808">Transferase</keyword>
<organism evidence="3 4">
    <name type="scientific">Oceanicella actignis</name>
    <dbReference type="NCBI Taxonomy" id="1189325"/>
    <lineage>
        <taxon>Bacteria</taxon>
        <taxon>Pseudomonadati</taxon>
        <taxon>Pseudomonadota</taxon>
        <taxon>Alphaproteobacteria</taxon>
        <taxon>Rhodobacterales</taxon>
        <taxon>Paracoccaceae</taxon>
        <taxon>Oceanicella</taxon>
    </lineage>
</organism>
<gene>
    <name evidence="3" type="ORF">SAMN05216200_104112</name>
</gene>
<feature type="domain" description="MnmC-like methyltransferase" evidence="2">
    <location>
        <begin position="116"/>
        <end position="233"/>
    </location>
</feature>
<reference evidence="3 4" key="1">
    <citation type="submission" date="2016-12" db="EMBL/GenBank/DDBJ databases">
        <authorList>
            <person name="Song W.-J."/>
            <person name="Kurnit D.M."/>
        </authorList>
    </citation>
    <scope>NUCLEOTIDE SEQUENCE [LARGE SCALE GENOMIC DNA]</scope>
    <source>
        <strain evidence="3 4">CGMCC 1.10808</strain>
    </source>
</reference>
<evidence type="ECO:0000313" key="4">
    <source>
        <dbReference type="Proteomes" id="UP000184066"/>
    </source>
</evidence>
<dbReference type="InterPro" id="IPR029063">
    <property type="entry name" value="SAM-dependent_MTases_sf"/>
</dbReference>
<name>A0A1M7T454_9RHOB</name>
<dbReference type="PANTHER" id="PTHR39963:SF1">
    <property type="entry name" value="MNMC-LIKE METHYLTRANSFERASE DOMAIN-CONTAINING PROTEIN"/>
    <property type="match status" value="1"/>
</dbReference>
<keyword evidence="4" id="KW-1185">Reference proteome</keyword>
<dbReference type="Pfam" id="PF05430">
    <property type="entry name" value="Methyltransf_30"/>
    <property type="match status" value="1"/>
</dbReference>
<proteinExistence type="predicted"/>
<accession>A0A1M7T454</accession>
<dbReference type="AlphaFoldDB" id="A0A1M7T454"/>
<keyword evidence="3" id="KW-0489">Methyltransferase</keyword>
<dbReference type="PANTHER" id="PTHR39963">
    <property type="entry name" value="SLL0983 PROTEIN"/>
    <property type="match status" value="1"/>
</dbReference>
<dbReference type="GO" id="GO:0016645">
    <property type="term" value="F:oxidoreductase activity, acting on the CH-NH group of donors"/>
    <property type="evidence" value="ECO:0007669"/>
    <property type="project" value="InterPro"/>
</dbReference>
<dbReference type="GO" id="GO:0032259">
    <property type="term" value="P:methylation"/>
    <property type="evidence" value="ECO:0007669"/>
    <property type="project" value="UniProtKB-KW"/>
</dbReference>
<dbReference type="NCBIfam" id="NF033855">
    <property type="entry name" value="tRNA_MNMC2"/>
    <property type="match status" value="1"/>
</dbReference>
<dbReference type="Proteomes" id="UP000184066">
    <property type="component" value="Unassembled WGS sequence"/>
</dbReference>
<dbReference type="InterPro" id="IPR008471">
    <property type="entry name" value="MnmC-like_methylTransf"/>
</dbReference>
<protein>
    <submittedName>
        <fullName evidence="3">tRNA U34 5-methylaminomethyl-2-thiouridine-forming methyltransferase MnmC</fullName>
    </submittedName>
</protein>
<feature type="region of interest" description="Disordered" evidence="1">
    <location>
        <begin position="1"/>
        <end position="23"/>
    </location>
</feature>
<dbReference type="EMBL" id="FRDL01000004">
    <property type="protein sequence ID" value="SHN65452.1"/>
    <property type="molecule type" value="Genomic_DNA"/>
</dbReference>
<evidence type="ECO:0000259" key="2">
    <source>
        <dbReference type="Pfam" id="PF05430"/>
    </source>
</evidence>
<dbReference type="InterPro" id="IPR047785">
    <property type="entry name" value="tRNA_MNMC2"/>
</dbReference>
<evidence type="ECO:0000256" key="1">
    <source>
        <dbReference type="SAM" id="MobiDB-lite"/>
    </source>
</evidence>
<dbReference type="STRING" id="1189325.SAMN04488119_104112"/>
<dbReference type="OrthoDB" id="9786494at2"/>
<evidence type="ECO:0000313" key="3">
    <source>
        <dbReference type="EMBL" id="SHN65452.1"/>
    </source>
</evidence>
<sequence length="241" mass="25973">MSGHTSTHRAPAQDDLEWRGDTPTSRRFADPYYSPLDGLAEARHVFLEGADLTARMAAAPGGLHVAELGFGVGLNLLAAWRLHLRAGKGTLRFTSFEAHPLPAEVMARAHARWPELADLSRALCAAWRPEGEAVRAALPGLALEVRLGDARALVPRAGFEADVWFLDGFAPARNPQMWEPALMRAVFEACRPGGAAVTYSAAGAVRRALAAAGFEVRKRPGFARKREMLVALKPPAGAPQR</sequence>
<dbReference type="RefSeq" id="WP_072747077.1">
    <property type="nucleotide sequence ID" value="NZ_FOHL01000004.1"/>
</dbReference>
<dbReference type="Gene3D" id="3.40.50.150">
    <property type="entry name" value="Vaccinia Virus protein VP39"/>
    <property type="match status" value="1"/>
</dbReference>